<evidence type="ECO:0000256" key="1">
    <source>
        <dbReference type="ARBA" id="ARBA00006889"/>
    </source>
</evidence>
<accession>A0A1G4PX17</accession>
<evidence type="ECO:0000313" key="5">
    <source>
        <dbReference type="Proteomes" id="UP000199150"/>
    </source>
</evidence>
<evidence type="ECO:0000259" key="3">
    <source>
        <dbReference type="Pfam" id="PF08212"/>
    </source>
</evidence>
<dbReference type="STRING" id="260084.SAMN02927928_0716"/>
<dbReference type="PRINTS" id="PR01171">
    <property type="entry name" value="BCTLIPOCALIN"/>
</dbReference>
<comment type="subunit">
    <text evidence="2">Homodimer.</text>
</comment>
<dbReference type="OrthoDB" id="594739at2"/>
<keyword evidence="2" id="KW-0472">Membrane</keyword>
<dbReference type="PROSITE" id="PS00213">
    <property type="entry name" value="LIPOCALIN"/>
    <property type="match status" value="1"/>
</dbReference>
<keyword evidence="2" id="KW-0998">Cell outer membrane</keyword>
<keyword evidence="2" id="KW-0446">Lipid-binding</keyword>
<dbReference type="PIRSF" id="PIRSF036893">
    <property type="entry name" value="Lipocalin_ApoD"/>
    <property type="match status" value="1"/>
</dbReference>
<dbReference type="PANTHER" id="PTHR10612">
    <property type="entry name" value="APOLIPOPROTEIN D"/>
    <property type="match status" value="1"/>
</dbReference>
<protein>
    <recommendedName>
        <fullName evidence="2">Outer membrane lipoprotein Blc</fullName>
    </recommendedName>
</protein>
<dbReference type="SUPFAM" id="SSF50814">
    <property type="entry name" value="Lipocalins"/>
    <property type="match status" value="1"/>
</dbReference>
<dbReference type="EMBL" id="FMTS01000001">
    <property type="protein sequence ID" value="SCW36559.1"/>
    <property type="molecule type" value="Genomic_DNA"/>
</dbReference>
<dbReference type="Pfam" id="PF08212">
    <property type="entry name" value="Lipocalin_2"/>
    <property type="match status" value="1"/>
</dbReference>
<comment type="function">
    <text evidence="2">Involved in the storage or transport of lipids necessary for membrane maintenance under stressful conditions. Displays a binding preference for lysophospholipids.</text>
</comment>
<gene>
    <name evidence="4" type="ORF">SAMN02927928_0716</name>
</gene>
<dbReference type="InterPro" id="IPR012674">
    <property type="entry name" value="Calycin"/>
</dbReference>
<comment type="subcellular location">
    <subcellularLocation>
        <location evidence="2">Cell outer membrane</location>
    </subcellularLocation>
</comment>
<dbReference type="InterPro" id="IPR002446">
    <property type="entry name" value="Lipocalin_bac"/>
</dbReference>
<proteinExistence type="inferred from homology"/>
<dbReference type="GO" id="GO:0006950">
    <property type="term" value="P:response to stress"/>
    <property type="evidence" value="ECO:0007669"/>
    <property type="project" value="UniProtKB-ARBA"/>
</dbReference>
<sequence>MKVAKLALTGLLVGVAAGTVAALYSSSRRRAENQKVPDPSKAVDLNAYAGLWYEVGRYENPFEAGYEGVTDHYALTEEGDIKIQATLHKDTADGPERKIPSKAKVVPGSGNAKWKVSFFGPFYLGDYWVMDHAEDYTWTIVGEPTGKLLWVMTRDPHPVLEIWSVLQRRVAELGYNWANVRKVAQPVEGVDTATEVDRATE</sequence>
<dbReference type="InterPro" id="IPR000566">
    <property type="entry name" value="Lipocln_cytosolic_FA-bd_dom"/>
</dbReference>
<keyword evidence="2 4" id="KW-0449">Lipoprotein</keyword>
<dbReference type="PANTHER" id="PTHR10612:SF34">
    <property type="entry name" value="APOLIPOPROTEIN D"/>
    <property type="match status" value="1"/>
</dbReference>
<dbReference type="Proteomes" id="UP000199150">
    <property type="component" value="Unassembled WGS sequence"/>
</dbReference>
<reference evidence="5" key="1">
    <citation type="submission" date="2016-10" db="EMBL/GenBank/DDBJ databases">
        <authorList>
            <person name="Varghese N."/>
            <person name="Submissions S."/>
        </authorList>
    </citation>
    <scope>NUCLEOTIDE SEQUENCE [LARGE SCALE GENOMIC DNA]</scope>
    <source>
        <strain evidence="5">CGMCC 1.3431</strain>
    </source>
</reference>
<dbReference type="GO" id="GO:0008289">
    <property type="term" value="F:lipid binding"/>
    <property type="evidence" value="ECO:0007669"/>
    <property type="project" value="UniProtKB-UniRule"/>
</dbReference>
<feature type="domain" description="Lipocalin/cytosolic fatty-acid binding" evidence="3">
    <location>
        <begin position="43"/>
        <end position="185"/>
    </location>
</feature>
<dbReference type="InterPro" id="IPR022272">
    <property type="entry name" value="Lipocalin_CS"/>
</dbReference>
<dbReference type="CDD" id="cd19438">
    <property type="entry name" value="lipocalin_Blc-like"/>
    <property type="match status" value="1"/>
</dbReference>
<dbReference type="InterPro" id="IPR022271">
    <property type="entry name" value="Lipocalin_ApoD"/>
</dbReference>
<dbReference type="AlphaFoldDB" id="A0A1G4PX17"/>
<keyword evidence="5" id="KW-1185">Reference proteome</keyword>
<dbReference type="GO" id="GO:0009279">
    <property type="term" value="C:cell outer membrane"/>
    <property type="evidence" value="ECO:0007669"/>
    <property type="project" value="UniProtKB-SubCell"/>
</dbReference>
<comment type="similarity">
    <text evidence="1 2">Belongs to the calycin superfamily. Lipocalin family.</text>
</comment>
<dbReference type="RefSeq" id="WP_090646006.1">
    <property type="nucleotide sequence ID" value="NZ_CBCRYE010000001.1"/>
</dbReference>
<organism evidence="4 5">
    <name type="scientific">Asticcacaulis taihuensis</name>
    <dbReference type="NCBI Taxonomy" id="260084"/>
    <lineage>
        <taxon>Bacteria</taxon>
        <taxon>Pseudomonadati</taxon>
        <taxon>Pseudomonadota</taxon>
        <taxon>Alphaproteobacteria</taxon>
        <taxon>Caulobacterales</taxon>
        <taxon>Caulobacteraceae</taxon>
        <taxon>Asticcacaulis</taxon>
    </lineage>
</organism>
<evidence type="ECO:0000313" key="4">
    <source>
        <dbReference type="EMBL" id="SCW36559.1"/>
    </source>
</evidence>
<dbReference type="Gene3D" id="2.40.128.20">
    <property type="match status" value="1"/>
</dbReference>
<evidence type="ECO:0000256" key="2">
    <source>
        <dbReference type="PIRNR" id="PIRNR036893"/>
    </source>
</evidence>
<dbReference type="InterPro" id="IPR047202">
    <property type="entry name" value="Lipocalin_Blc-like_dom"/>
</dbReference>
<name>A0A1G4PX17_9CAUL</name>